<comment type="caution">
    <text evidence="3">The sequence shown here is derived from an EMBL/GenBank/DDBJ whole genome shotgun (WGS) entry which is preliminary data.</text>
</comment>
<feature type="compositionally biased region" description="Polar residues" evidence="1">
    <location>
        <begin position="196"/>
        <end position="230"/>
    </location>
</feature>
<keyword evidence="4" id="KW-1185">Reference proteome</keyword>
<evidence type="ECO:0000256" key="1">
    <source>
        <dbReference type="SAM" id="MobiDB-lite"/>
    </source>
</evidence>
<sequence length="564" mass="57002">MSQKDKGKNKCRPCPPGPEGARGPRGIPGPRGPQGPPGPAFAPGCNTQSLGPCSLAEGSSTKSIGFASHAEGSKTVAYGLASHTEGTQTKTTVDGINAHAEGEGNIASGRASHVEGGGVDSIGRPFPNLASGNSSHAEGLGNIASGLAAHVEGIVAIASGDGAHAEGAESTASGFAGHAEGQIARAIGDASHAEGFNTTASGQASHSEGRLTTASGRSSHAEGFTTTASGIASHAEGQGTTAGGVASHAEGEGATASGEASHAEGSSTIASGVASHAEGNGTQASGPVSHAEGAGTIASGLNSHAEGILTTSSGTASHSEGIQTSTNGHIGAHIMGTTGKADSDFSWFLANGLLDDGTGNNLAAKIIGSGLNNGKGFADVGWFGGGADFAEMFETLDGQPIDVGYMVTLDGEGDRIRKAKSNDHYLLGITSANPSFLANSGELRWKDKFMTDEWGRILLQNVLVPAVLDNKGKVIIPERMEARPRINPRYNAAQSYKARSQRLEWVAVGLLGQILVRDDGTCLPKGYCKPNDEGIATSSSVGYRVMKRTGPNQILVMVQPVQLG</sequence>
<dbReference type="Proteomes" id="UP000467637">
    <property type="component" value="Unassembled WGS sequence"/>
</dbReference>
<protein>
    <recommendedName>
        <fullName evidence="2">Peptidase G2 IMC autoproteolytic cleavage domain-containing protein</fullName>
    </recommendedName>
</protein>
<gene>
    <name evidence="3" type="ORF">GON05_18265</name>
</gene>
<feature type="domain" description="Peptidase G2 IMC autoproteolytic cleavage" evidence="2">
    <location>
        <begin position="387"/>
        <end position="549"/>
    </location>
</feature>
<dbReference type="RefSeq" id="WP_181646132.1">
    <property type="nucleotide sequence ID" value="NZ_WSEM01000016.1"/>
</dbReference>
<evidence type="ECO:0000313" key="4">
    <source>
        <dbReference type="Proteomes" id="UP000467637"/>
    </source>
</evidence>
<reference evidence="3 4" key="1">
    <citation type="submission" date="2019-12" db="EMBL/GenBank/DDBJ databases">
        <authorList>
            <person name="Huq M.A."/>
        </authorList>
    </citation>
    <scope>NUCLEOTIDE SEQUENCE [LARGE SCALE GENOMIC DNA]</scope>
    <source>
        <strain evidence="3 4">MAH-34</strain>
    </source>
</reference>
<organism evidence="3 4">
    <name type="scientific">Paenibacillus anseongense</name>
    <dbReference type="NCBI Taxonomy" id="2682845"/>
    <lineage>
        <taxon>Bacteria</taxon>
        <taxon>Bacillati</taxon>
        <taxon>Bacillota</taxon>
        <taxon>Bacilli</taxon>
        <taxon>Bacillales</taxon>
        <taxon>Paenibacillaceae</taxon>
        <taxon>Paenibacillus</taxon>
    </lineage>
</organism>
<dbReference type="InterPro" id="IPR011049">
    <property type="entry name" value="Serralysin-like_metalloprot_C"/>
</dbReference>
<evidence type="ECO:0000259" key="2">
    <source>
        <dbReference type="Pfam" id="PF11962"/>
    </source>
</evidence>
<dbReference type="InterPro" id="IPR021865">
    <property type="entry name" value="Peptidase_G2"/>
</dbReference>
<dbReference type="Gene3D" id="2.40.300.10">
    <property type="entry name" value="Head decoration protein D"/>
    <property type="match status" value="1"/>
</dbReference>
<dbReference type="EMBL" id="WSEM01000016">
    <property type="protein sequence ID" value="MVQ36556.1"/>
    <property type="molecule type" value="Genomic_DNA"/>
</dbReference>
<evidence type="ECO:0000313" key="3">
    <source>
        <dbReference type="EMBL" id="MVQ36556.1"/>
    </source>
</evidence>
<feature type="region of interest" description="Disordered" evidence="1">
    <location>
        <begin position="195"/>
        <end position="295"/>
    </location>
</feature>
<dbReference type="Gene3D" id="4.10.80.40">
    <property type="entry name" value="succinate dehydrogenase protein domain"/>
    <property type="match status" value="1"/>
</dbReference>
<dbReference type="Pfam" id="PF11962">
    <property type="entry name" value="Peptidase_G2"/>
    <property type="match status" value="1"/>
</dbReference>
<feature type="region of interest" description="Disordered" evidence="1">
    <location>
        <begin position="1"/>
        <end position="46"/>
    </location>
</feature>
<feature type="compositionally biased region" description="Low complexity" evidence="1">
    <location>
        <begin position="246"/>
        <end position="268"/>
    </location>
</feature>
<proteinExistence type="predicted"/>
<dbReference type="Gene3D" id="2.150.10.10">
    <property type="entry name" value="Serralysin-like metalloprotease, C-terminal"/>
    <property type="match status" value="1"/>
</dbReference>
<dbReference type="SUPFAM" id="SSF101967">
    <property type="entry name" value="Adhesin YadA, collagen-binding domain"/>
    <property type="match status" value="2"/>
</dbReference>
<name>A0ABW9UAX5_9BACL</name>
<dbReference type="CDD" id="cd12820">
    <property type="entry name" value="LbR_YadA-like"/>
    <property type="match status" value="1"/>
</dbReference>
<feature type="compositionally biased region" description="Pro residues" evidence="1">
    <location>
        <begin position="30"/>
        <end position="40"/>
    </location>
</feature>
<accession>A0ABW9UAX5</accession>